<reference evidence="7 8" key="1">
    <citation type="journal article" date="2017" name="Environ. Microbiol.">
        <title>Genomic and physiological analyses of 'Reinekea forsetii' reveal a versatile opportunistic lifestyle during spring algae blooms.</title>
        <authorList>
            <person name="Avci B."/>
            <person name="Hahnke R.L."/>
            <person name="Chafee M."/>
            <person name="Fischer T."/>
            <person name="Gruber-Vodicka H."/>
            <person name="Tegetmeyer H.E."/>
            <person name="Harder J."/>
            <person name="Fuchs B.M."/>
            <person name="Amann R.I."/>
            <person name="Teeling H."/>
        </authorList>
    </citation>
    <scope>NUCLEOTIDE SEQUENCE [LARGE SCALE GENOMIC DNA]</scope>
    <source>
        <strain evidence="7 8">Hel1_31_D35</strain>
    </source>
</reference>
<dbReference type="AlphaFoldDB" id="A0A2K8KQK2"/>
<proteinExistence type="inferred from homology"/>
<dbReference type="Proteomes" id="UP000229757">
    <property type="component" value="Chromosome"/>
</dbReference>
<keyword evidence="8" id="KW-1185">Reference proteome</keyword>
<accession>A0A2K8KQK2</accession>
<dbReference type="GO" id="GO:0051287">
    <property type="term" value="F:NAD binding"/>
    <property type="evidence" value="ECO:0007669"/>
    <property type="project" value="InterPro"/>
</dbReference>
<dbReference type="EMBL" id="CP011797">
    <property type="protein sequence ID" value="ATX76892.1"/>
    <property type="molecule type" value="Genomic_DNA"/>
</dbReference>
<evidence type="ECO:0000313" key="8">
    <source>
        <dbReference type="Proteomes" id="UP000229757"/>
    </source>
</evidence>
<dbReference type="KEGG" id="rfo:REIFOR_01754"/>
<dbReference type="Pfam" id="PF00389">
    <property type="entry name" value="2-Hacid_dh"/>
    <property type="match status" value="1"/>
</dbReference>
<dbReference type="InterPro" id="IPR006140">
    <property type="entry name" value="D-isomer_DH_NAD-bd"/>
</dbReference>
<protein>
    <submittedName>
        <fullName evidence="7">D-lactate dehydrogenase</fullName>
        <ecNumber evidence="7">1.1.1.28</ecNumber>
    </submittedName>
</protein>
<comment type="similarity">
    <text evidence="1 4">Belongs to the D-isomer specific 2-hydroxyacid dehydrogenase family.</text>
</comment>
<dbReference type="GO" id="GO:0008720">
    <property type="term" value="F:D-lactate dehydrogenase (NAD+) activity"/>
    <property type="evidence" value="ECO:0007669"/>
    <property type="project" value="UniProtKB-EC"/>
</dbReference>
<dbReference type="OrthoDB" id="9805416at2"/>
<dbReference type="PANTHER" id="PTHR43026:SF1">
    <property type="entry name" value="2-HYDROXYACID DEHYDROGENASE HOMOLOG 1-RELATED"/>
    <property type="match status" value="1"/>
</dbReference>
<keyword evidence="3" id="KW-0520">NAD</keyword>
<evidence type="ECO:0000313" key="7">
    <source>
        <dbReference type="EMBL" id="ATX76892.1"/>
    </source>
</evidence>
<dbReference type="SUPFAM" id="SSF52283">
    <property type="entry name" value="Formate/glycerate dehydrogenase catalytic domain-like"/>
    <property type="match status" value="1"/>
</dbReference>
<dbReference type="InterPro" id="IPR036291">
    <property type="entry name" value="NAD(P)-bd_dom_sf"/>
</dbReference>
<dbReference type="PROSITE" id="PS00065">
    <property type="entry name" value="D_2_HYDROXYACID_DH_1"/>
    <property type="match status" value="1"/>
</dbReference>
<gene>
    <name evidence="7" type="ORF">REIFOR_01754</name>
</gene>
<dbReference type="SUPFAM" id="SSF51735">
    <property type="entry name" value="NAD(P)-binding Rossmann-fold domains"/>
    <property type="match status" value="1"/>
</dbReference>
<dbReference type="InterPro" id="IPR029753">
    <property type="entry name" value="D-isomer_DH_CS"/>
</dbReference>
<feature type="domain" description="D-isomer specific 2-hydroxyacid dehydrogenase NAD-binding" evidence="6">
    <location>
        <begin position="109"/>
        <end position="296"/>
    </location>
</feature>
<dbReference type="CDD" id="cd12183">
    <property type="entry name" value="LDH_like_2"/>
    <property type="match status" value="1"/>
</dbReference>
<dbReference type="PANTHER" id="PTHR43026">
    <property type="entry name" value="2-HYDROXYACID DEHYDROGENASE HOMOLOG 1-RELATED"/>
    <property type="match status" value="1"/>
</dbReference>
<evidence type="ECO:0000259" key="6">
    <source>
        <dbReference type="Pfam" id="PF02826"/>
    </source>
</evidence>
<evidence type="ECO:0000256" key="2">
    <source>
        <dbReference type="ARBA" id="ARBA00023002"/>
    </source>
</evidence>
<dbReference type="PROSITE" id="PS00670">
    <property type="entry name" value="D_2_HYDROXYACID_DH_2"/>
    <property type="match status" value="1"/>
</dbReference>
<dbReference type="InterPro" id="IPR006139">
    <property type="entry name" value="D-isomer_2_OHA_DH_cat_dom"/>
</dbReference>
<evidence type="ECO:0000256" key="1">
    <source>
        <dbReference type="ARBA" id="ARBA00005854"/>
    </source>
</evidence>
<sequence length="330" mass="36509">MKIAVFSSKPYDRAHLSAVNQDQHQMTFFEPHLDEQTAILAQGFDVVCCFVNDTLSAPVIRTLADHRVQMIALRCAGFNNVDLVQADASGILVARVPEYSPYAVAEHAVALALSLNRNLHRAHNRVRENDYSLHGLLGFDMHGKTVGVIGTGKIGLAFCNILLGFGCRVNCYDPCPNPELEKTAATYVPLEQIWTDSDIISLHCPLLATTRHIINSNSIHQMKPGLMLINTSRGALIDTRAVIDALKMGHIGYLGLDVYEEEAELFFEDNSDEILHDDMLARLQTFKNVLITGHQAFFTQEALTAIAEITLRNINGLANNDPAAIYQVKQ</sequence>
<evidence type="ECO:0000259" key="5">
    <source>
        <dbReference type="Pfam" id="PF00389"/>
    </source>
</evidence>
<dbReference type="InterPro" id="IPR029752">
    <property type="entry name" value="D-isomer_DH_CS1"/>
</dbReference>
<dbReference type="Pfam" id="PF02826">
    <property type="entry name" value="2-Hacid_dh_C"/>
    <property type="match status" value="1"/>
</dbReference>
<feature type="domain" description="D-isomer specific 2-hydroxyacid dehydrogenase catalytic" evidence="5">
    <location>
        <begin position="3"/>
        <end position="322"/>
    </location>
</feature>
<organism evidence="7 8">
    <name type="scientific">Reinekea forsetii</name>
    <dbReference type="NCBI Taxonomy" id="1336806"/>
    <lineage>
        <taxon>Bacteria</taxon>
        <taxon>Pseudomonadati</taxon>
        <taxon>Pseudomonadota</taxon>
        <taxon>Gammaproteobacteria</taxon>
        <taxon>Oceanospirillales</taxon>
        <taxon>Saccharospirillaceae</taxon>
        <taxon>Reinekea</taxon>
    </lineage>
</organism>
<keyword evidence="2 4" id="KW-0560">Oxidoreductase</keyword>
<dbReference type="InterPro" id="IPR058205">
    <property type="entry name" value="D-LDH-like"/>
</dbReference>
<evidence type="ECO:0000256" key="3">
    <source>
        <dbReference type="ARBA" id="ARBA00023027"/>
    </source>
</evidence>
<dbReference type="RefSeq" id="WP_100257199.1">
    <property type="nucleotide sequence ID" value="NZ_CP011797.1"/>
</dbReference>
<dbReference type="PROSITE" id="PS00671">
    <property type="entry name" value="D_2_HYDROXYACID_DH_3"/>
    <property type="match status" value="1"/>
</dbReference>
<evidence type="ECO:0000256" key="4">
    <source>
        <dbReference type="RuleBase" id="RU003719"/>
    </source>
</evidence>
<dbReference type="Gene3D" id="3.40.50.720">
    <property type="entry name" value="NAD(P)-binding Rossmann-like Domain"/>
    <property type="match status" value="2"/>
</dbReference>
<name>A0A2K8KQK2_9GAMM</name>
<dbReference type="EC" id="1.1.1.28" evidence="7"/>